<dbReference type="Pfam" id="PF06733">
    <property type="entry name" value="DEAD_2"/>
    <property type="match status" value="1"/>
</dbReference>
<dbReference type="SMART" id="SM00488">
    <property type="entry name" value="DEXDc2"/>
    <property type="match status" value="1"/>
</dbReference>
<dbReference type="FunFam" id="3.40.50.300:FF:001250">
    <property type="entry name" value="Putative ATP-dependent RNA helicase DDX11"/>
    <property type="match status" value="1"/>
</dbReference>
<keyword evidence="5" id="KW-0547">Nucleotide-binding</keyword>
<dbReference type="SMART" id="SM00491">
    <property type="entry name" value="HELICc2"/>
    <property type="match status" value="1"/>
</dbReference>
<reference evidence="15 16" key="1">
    <citation type="submission" date="2020-06" db="EMBL/GenBank/DDBJ databases">
        <authorList>
            <person name="Li R."/>
            <person name="Bekaert M."/>
        </authorList>
    </citation>
    <scope>NUCLEOTIDE SEQUENCE [LARGE SCALE GENOMIC DNA]</scope>
    <source>
        <strain evidence="16">wild</strain>
    </source>
</reference>
<comment type="subcellular location">
    <subcellularLocation>
        <location evidence="2">Nucleus</location>
    </subcellularLocation>
</comment>
<dbReference type="GO" id="GO:0016818">
    <property type="term" value="F:hydrolase activity, acting on acid anhydrides, in phosphorus-containing anhydrides"/>
    <property type="evidence" value="ECO:0007669"/>
    <property type="project" value="InterPro"/>
</dbReference>
<evidence type="ECO:0000259" key="14">
    <source>
        <dbReference type="PROSITE" id="PS51193"/>
    </source>
</evidence>
<keyword evidence="11" id="KW-0413">Isomerase</keyword>
<dbReference type="GO" id="GO:0046872">
    <property type="term" value="F:metal ion binding"/>
    <property type="evidence" value="ECO:0007669"/>
    <property type="project" value="UniProtKB-KW"/>
</dbReference>
<dbReference type="EC" id="3.6.4.13" evidence="15"/>
<dbReference type="InterPro" id="IPR014013">
    <property type="entry name" value="Helic_SF1/SF2_ATP-bd_DinG/Rad3"/>
</dbReference>
<dbReference type="GO" id="GO:0005634">
    <property type="term" value="C:nucleus"/>
    <property type="evidence" value="ECO:0007669"/>
    <property type="project" value="UniProtKB-SubCell"/>
</dbReference>
<keyword evidence="12" id="KW-0539">Nucleus</keyword>
<dbReference type="InterPro" id="IPR006555">
    <property type="entry name" value="ATP-dep_Helicase_C"/>
</dbReference>
<evidence type="ECO:0000313" key="16">
    <source>
        <dbReference type="Proteomes" id="UP000507470"/>
    </source>
</evidence>
<dbReference type="GO" id="GO:0034085">
    <property type="term" value="P:establishment of sister chromatid cohesion"/>
    <property type="evidence" value="ECO:0007669"/>
    <property type="project" value="TreeGrafter"/>
</dbReference>
<feature type="domain" description="Helicase ATP-binding" evidence="14">
    <location>
        <begin position="72"/>
        <end position="501"/>
    </location>
</feature>
<evidence type="ECO:0000256" key="3">
    <source>
        <dbReference type="ARBA" id="ARBA00008435"/>
    </source>
</evidence>
<dbReference type="CDD" id="cd18788">
    <property type="entry name" value="SF2_C_XPD"/>
    <property type="match status" value="1"/>
</dbReference>
<evidence type="ECO:0000256" key="11">
    <source>
        <dbReference type="ARBA" id="ARBA00023235"/>
    </source>
</evidence>
<dbReference type="NCBIfam" id="TIGR00604">
    <property type="entry name" value="rad3"/>
    <property type="match status" value="1"/>
</dbReference>
<dbReference type="InterPro" id="IPR010614">
    <property type="entry name" value="RAD3-like_helicase_DEAD"/>
</dbReference>
<evidence type="ECO:0000256" key="7">
    <source>
        <dbReference type="ARBA" id="ARBA00022806"/>
    </source>
</evidence>
<dbReference type="PANTHER" id="PTHR11472:SF41">
    <property type="entry name" value="ATP-DEPENDENT DNA HELICASE DDX11-RELATED"/>
    <property type="match status" value="1"/>
</dbReference>
<feature type="coiled-coil region" evidence="13">
    <location>
        <begin position="125"/>
        <end position="202"/>
    </location>
</feature>
<dbReference type="EMBL" id="CACVKT020007872">
    <property type="protein sequence ID" value="CAC5411577.1"/>
    <property type="molecule type" value="Genomic_DNA"/>
</dbReference>
<evidence type="ECO:0000256" key="10">
    <source>
        <dbReference type="ARBA" id="ARBA00023014"/>
    </source>
</evidence>
<dbReference type="PANTHER" id="PTHR11472">
    <property type="entry name" value="DNA REPAIR DEAD HELICASE RAD3/XP-D SUBFAMILY MEMBER"/>
    <property type="match status" value="1"/>
</dbReference>
<dbReference type="PROSITE" id="PS51193">
    <property type="entry name" value="HELICASE_ATP_BIND_2"/>
    <property type="match status" value="1"/>
</dbReference>
<dbReference type="InterPro" id="IPR027417">
    <property type="entry name" value="P-loop_NTPase"/>
</dbReference>
<evidence type="ECO:0000256" key="9">
    <source>
        <dbReference type="ARBA" id="ARBA00023004"/>
    </source>
</evidence>
<dbReference type="OrthoDB" id="267079at2759"/>
<accession>A0A6J8DV27</accession>
<dbReference type="Gene3D" id="3.40.50.300">
    <property type="entry name" value="P-loop containing nucleotide triphosphate hydrolases"/>
    <property type="match status" value="3"/>
</dbReference>
<sequence length="1042" mass="119042">MGSIPFLFSKEIKLNFTIFKDKVDILNSTERQPQSSYKKILNKVQTNFQTIAACGSTKTQTAASTSESKVKIPSKFPFPFQPYDIQEDFMSRLYECIELGKIGIFESPTGTGKSLSIICGALKWLRDFQEKQKAELKRLEELEMKITAKKTDGDEFDWISEFKHKKEKEENLKKIIEEQEVLRKHELKIKDLKSDLKAKVIKRKRTVLEDEFDSLIKTASKDIQIAYQNEVDETENQSDEVCNDEELIVDYDSDRENDLEDNCNEESEEHVTKIYFCSRTHSQLSQFVREVIKSPYGDDIRVVSLGSRQNLCINPAVTRLKALSLMNEVCLDLQKNKPTPREPSGEAAAKKKKKGGVSCPYYRQDPMSDFKNKILLEAMDMEQIVIAGKQAKACPYYGTRYAIPLAELVVLPYNTLLHKSTREACGIRLDGNIVIIDEAHNLLETINNIHILYVLHYKQVCPTHYKQVCPTHYKQVCPTYYKQVCPTHYKQVCPTYYKQVCPTHYKQVCPTYYKQVCPTHYKQVCPTHYKQVCPTYYKQVSPTYYKQVCPHIINRFINIINRYRSRLKAKNLLYIKQILYILSCLIKCIDGKTGISGEQQTTETVETKLITVNTFLNHSHLDNTNLFKILVYCKVSMISKKLNGFAEKYQDTEVPIKKEEKKSGVSNFLKEITQVEQKPNDVPSNIPKQQEEIVLRSPLMHIEGFLDALTNADKDGRIVVSKQPLVSQSSMKFLLLNPAVHFADIVKNVKSVIVAGGTMQPIDEFKHQLFHSAGVTPSRIMEYSCGHVIPEENLKAFSVETGPSGIPLDFTFQSRENPKLLTELGNALVNACQIVPGGIVCFFPSYEYQRLVYTHWERLGTLIQIGKKKRIFQEPKRAGFVDKVLDEYTRCVQKNVLSSAGSQTGAILFCVVGGKMSEGINFSDDLGRMIIMVGLPYPNIKSPELQEKMSYLNANYEPDSQGRQPGQVHYENICMKAVNQSIGRAIRHKGDYAVILLLDKRYSRGNVSSKFPDWISKCLVKTEKYGQVVSSVARFFASHKVE</sequence>
<name>A0A6J8DV27_MYTCO</name>
<dbReference type="SUPFAM" id="SSF52540">
    <property type="entry name" value="P-loop containing nucleoside triphosphate hydrolases"/>
    <property type="match status" value="1"/>
</dbReference>
<keyword evidence="10" id="KW-0411">Iron-sulfur</keyword>
<proteinExistence type="inferred from homology"/>
<dbReference type="GO" id="GO:0005524">
    <property type="term" value="F:ATP binding"/>
    <property type="evidence" value="ECO:0007669"/>
    <property type="project" value="UniProtKB-KW"/>
</dbReference>
<dbReference type="GO" id="GO:0006139">
    <property type="term" value="P:nucleobase-containing compound metabolic process"/>
    <property type="evidence" value="ECO:0007669"/>
    <property type="project" value="InterPro"/>
</dbReference>
<evidence type="ECO:0000256" key="1">
    <source>
        <dbReference type="ARBA" id="ARBA00001966"/>
    </source>
</evidence>
<dbReference type="GO" id="GO:0003724">
    <property type="term" value="F:RNA helicase activity"/>
    <property type="evidence" value="ECO:0007669"/>
    <property type="project" value="UniProtKB-EC"/>
</dbReference>
<keyword evidence="9" id="KW-0408">Iron</keyword>
<evidence type="ECO:0000313" key="15">
    <source>
        <dbReference type="EMBL" id="CAC5411577.1"/>
    </source>
</evidence>
<dbReference type="Proteomes" id="UP000507470">
    <property type="component" value="Unassembled WGS sequence"/>
</dbReference>
<keyword evidence="4" id="KW-0479">Metal-binding</keyword>
<gene>
    <name evidence="15" type="ORF">MCOR_44649</name>
</gene>
<dbReference type="GO" id="GO:0003677">
    <property type="term" value="F:DNA binding"/>
    <property type="evidence" value="ECO:0007669"/>
    <property type="project" value="InterPro"/>
</dbReference>
<evidence type="ECO:0000256" key="12">
    <source>
        <dbReference type="ARBA" id="ARBA00023242"/>
    </source>
</evidence>
<comment type="cofactor">
    <cofactor evidence="1">
        <name>[4Fe-4S] cluster</name>
        <dbReference type="ChEBI" id="CHEBI:49883"/>
    </cofactor>
</comment>
<keyword evidence="16" id="KW-1185">Reference proteome</keyword>
<dbReference type="AlphaFoldDB" id="A0A6J8DV27"/>
<organism evidence="15 16">
    <name type="scientific">Mytilus coruscus</name>
    <name type="common">Sea mussel</name>
    <dbReference type="NCBI Taxonomy" id="42192"/>
    <lineage>
        <taxon>Eukaryota</taxon>
        <taxon>Metazoa</taxon>
        <taxon>Spiralia</taxon>
        <taxon>Lophotrochozoa</taxon>
        <taxon>Mollusca</taxon>
        <taxon>Bivalvia</taxon>
        <taxon>Autobranchia</taxon>
        <taxon>Pteriomorphia</taxon>
        <taxon>Mytilida</taxon>
        <taxon>Mytiloidea</taxon>
        <taxon>Mytilidae</taxon>
        <taxon>Mytilinae</taxon>
        <taxon>Mytilus</taxon>
    </lineage>
</organism>
<dbReference type="GO" id="GO:0051536">
    <property type="term" value="F:iron-sulfur cluster binding"/>
    <property type="evidence" value="ECO:0007669"/>
    <property type="project" value="UniProtKB-KW"/>
</dbReference>
<evidence type="ECO:0000256" key="2">
    <source>
        <dbReference type="ARBA" id="ARBA00004123"/>
    </source>
</evidence>
<dbReference type="InterPro" id="IPR006554">
    <property type="entry name" value="Helicase-like_DEXD_c2"/>
</dbReference>
<evidence type="ECO:0000256" key="6">
    <source>
        <dbReference type="ARBA" id="ARBA00022801"/>
    </source>
</evidence>
<evidence type="ECO:0000256" key="8">
    <source>
        <dbReference type="ARBA" id="ARBA00022840"/>
    </source>
</evidence>
<dbReference type="GO" id="GO:0003678">
    <property type="term" value="F:DNA helicase activity"/>
    <property type="evidence" value="ECO:0007669"/>
    <property type="project" value="InterPro"/>
</dbReference>
<dbReference type="InterPro" id="IPR045028">
    <property type="entry name" value="DinG/Rad3-like"/>
</dbReference>
<keyword evidence="7" id="KW-0347">Helicase</keyword>
<protein>
    <submittedName>
        <fullName evidence="15">DDX11</fullName>
        <ecNumber evidence="15">3.6.4.13</ecNumber>
    </submittedName>
</protein>
<dbReference type="InterPro" id="IPR013020">
    <property type="entry name" value="Rad3/Chl1-like"/>
</dbReference>
<evidence type="ECO:0000256" key="5">
    <source>
        <dbReference type="ARBA" id="ARBA00022741"/>
    </source>
</evidence>
<evidence type="ECO:0000256" key="13">
    <source>
        <dbReference type="SAM" id="Coils"/>
    </source>
</evidence>
<dbReference type="Pfam" id="PF13307">
    <property type="entry name" value="Helicase_C_2"/>
    <property type="match status" value="1"/>
</dbReference>
<evidence type="ECO:0000256" key="4">
    <source>
        <dbReference type="ARBA" id="ARBA00022723"/>
    </source>
</evidence>
<keyword evidence="13" id="KW-0175">Coiled coil</keyword>
<comment type="similarity">
    <text evidence="3">Belongs to the DEAD box helicase family. DEAH subfamily. DDX11/CHL1 sub-subfamily.</text>
</comment>
<keyword evidence="8" id="KW-0067">ATP-binding</keyword>
<keyword evidence="6 15" id="KW-0378">Hydrolase</keyword>